<accession>A0A1N7S185</accession>
<evidence type="ECO:0000313" key="2">
    <source>
        <dbReference type="EMBL" id="SIT41125.1"/>
    </source>
</evidence>
<sequence length="77" mass="8959">MIRKETTKEIESIHFQNMHARHALFSSRFKPDTLSRASSHWRGGTMHLRIQPSEERGMSSVRCDADESDVCEKTRAR</sequence>
<evidence type="ECO:0000313" key="3">
    <source>
        <dbReference type="Proteomes" id="UP000195569"/>
    </source>
</evidence>
<evidence type="ECO:0000256" key="1">
    <source>
        <dbReference type="SAM" id="MobiDB-lite"/>
    </source>
</evidence>
<gene>
    <name evidence="2" type="ORF">BN2476_260076</name>
</gene>
<feature type="region of interest" description="Disordered" evidence="1">
    <location>
        <begin position="35"/>
        <end position="77"/>
    </location>
</feature>
<comment type="caution">
    <text evidence="2">The sequence shown here is derived from an EMBL/GenBank/DDBJ whole genome shotgun (WGS) entry which is preliminary data.</text>
</comment>
<keyword evidence="3" id="KW-1185">Reference proteome</keyword>
<reference evidence="2" key="1">
    <citation type="submission" date="2016-12" db="EMBL/GenBank/DDBJ databases">
        <authorList>
            <person name="Moulin L."/>
        </authorList>
    </citation>
    <scope>NUCLEOTIDE SEQUENCE [LARGE SCALE GENOMIC DNA]</scope>
    <source>
        <strain evidence="2">STM 7183</strain>
    </source>
</reference>
<dbReference type="AlphaFoldDB" id="A0A1N7S185"/>
<organism evidence="2 3">
    <name type="scientific">Paraburkholderia piptadeniae</name>
    <dbReference type="NCBI Taxonomy" id="1701573"/>
    <lineage>
        <taxon>Bacteria</taxon>
        <taxon>Pseudomonadati</taxon>
        <taxon>Pseudomonadota</taxon>
        <taxon>Betaproteobacteria</taxon>
        <taxon>Burkholderiales</taxon>
        <taxon>Burkholderiaceae</taxon>
        <taxon>Paraburkholderia</taxon>
    </lineage>
</organism>
<dbReference type="EMBL" id="CYGY02000026">
    <property type="protein sequence ID" value="SIT41125.1"/>
    <property type="molecule type" value="Genomic_DNA"/>
</dbReference>
<dbReference type="Proteomes" id="UP000195569">
    <property type="component" value="Unassembled WGS sequence"/>
</dbReference>
<name>A0A1N7S185_9BURK</name>
<proteinExistence type="predicted"/>
<protein>
    <submittedName>
        <fullName evidence="2">Uncharacterized protein</fullName>
    </submittedName>
</protein>